<feature type="chain" id="PRO_5017028694" evidence="2">
    <location>
        <begin position="23"/>
        <end position="257"/>
    </location>
</feature>
<dbReference type="GeneID" id="78571125"/>
<keyword evidence="1" id="KW-0472">Membrane</keyword>
<dbReference type="OrthoDB" id="9810918at2"/>
<evidence type="ECO:0000256" key="1">
    <source>
        <dbReference type="SAM" id="Phobius"/>
    </source>
</evidence>
<feature type="signal peptide" evidence="2">
    <location>
        <begin position="1"/>
        <end position="22"/>
    </location>
</feature>
<evidence type="ECO:0000259" key="3">
    <source>
        <dbReference type="Pfam" id="PF04536"/>
    </source>
</evidence>
<keyword evidence="2" id="KW-0732">Signal</keyword>
<accession>A0A379F321</accession>
<reference evidence="4 5" key="1">
    <citation type="submission" date="2018-06" db="EMBL/GenBank/DDBJ databases">
        <authorList>
            <consortium name="Pathogen Informatics"/>
            <person name="Doyle S."/>
        </authorList>
    </citation>
    <scope>NUCLEOTIDE SEQUENCE [LARGE SCALE GENOMIC DNA]</scope>
    <source>
        <strain evidence="4 5">NCTC13043</strain>
    </source>
</reference>
<evidence type="ECO:0000256" key="2">
    <source>
        <dbReference type="SAM" id="SignalP"/>
    </source>
</evidence>
<dbReference type="EMBL" id="UGTP01000001">
    <property type="protein sequence ID" value="SUC12823.1"/>
    <property type="molecule type" value="Genomic_DNA"/>
</dbReference>
<dbReference type="InterPro" id="IPR007621">
    <property type="entry name" value="TPM_dom"/>
</dbReference>
<evidence type="ECO:0000313" key="4">
    <source>
        <dbReference type="EMBL" id="SUC12823.1"/>
    </source>
</evidence>
<keyword evidence="1" id="KW-0812">Transmembrane</keyword>
<dbReference type="Gene3D" id="3.10.310.50">
    <property type="match status" value="1"/>
</dbReference>
<keyword evidence="1" id="KW-1133">Transmembrane helix</keyword>
<dbReference type="RefSeq" id="WP_115083507.1">
    <property type="nucleotide sequence ID" value="NZ_CAUOZC010000002.1"/>
</dbReference>
<protein>
    <submittedName>
        <fullName evidence="4">Domain of uncharacterized function (DUF477)</fullName>
    </submittedName>
</protein>
<dbReference type="AlphaFoldDB" id="A0A379F321"/>
<feature type="transmembrane region" description="Helical" evidence="1">
    <location>
        <begin position="184"/>
        <end position="202"/>
    </location>
</feature>
<evidence type="ECO:0000313" key="5">
    <source>
        <dbReference type="Proteomes" id="UP000254235"/>
    </source>
</evidence>
<gene>
    <name evidence="4" type="ORF">NCTC13043_01439</name>
</gene>
<proteinExistence type="predicted"/>
<feature type="domain" description="TPM" evidence="3">
    <location>
        <begin position="42"/>
        <end position="164"/>
    </location>
</feature>
<dbReference type="PANTHER" id="PTHR30373">
    <property type="entry name" value="UPF0603 PROTEIN YGCG"/>
    <property type="match status" value="1"/>
</dbReference>
<sequence length="257" mass="27640">MNKAIFTLCAFLFSIFTLQATAKDWNANNIPMVHLQDARQYVCDPEGLMSNAMRDSTNYYIGKLEKEAKIQVVFVVVSHVENSDPFRVAQDIGNKYGVGNKNTDRGLVVVVAVDDRKYFIAPGEGLEGDLTDVECDDIARACIVKNMRKGNVDEAMLSTAKAVYNKFKTGSTGLDKQEEPIETAIAIGIIGAVVFFWVIWSIKGKNNNGRGGRNGGGGPFIFWGNPGHLNDSFFGRGFSGGSFGGGSFGGGGAGGGW</sequence>
<dbReference type="Proteomes" id="UP000254235">
    <property type="component" value="Unassembled WGS sequence"/>
</dbReference>
<organism evidence="4 5">
    <name type="scientific">Prevotella pallens</name>
    <dbReference type="NCBI Taxonomy" id="60133"/>
    <lineage>
        <taxon>Bacteria</taxon>
        <taxon>Pseudomonadati</taxon>
        <taxon>Bacteroidota</taxon>
        <taxon>Bacteroidia</taxon>
        <taxon>Bacteroidales</taxon>
        <taxon>Prevotellaceae</taxon>
        <taxon>Prevotella</taxon>
    </lineage>
</organism>
<name>A0A379F321_9BACT</name>
<dbReference type="PANTHER" id="PTHR30373:SF2">
    <property type="entry name" value="UPF0603 PROTEIN YGCG"/>
    <property type="match status" value="1"/>
</dbReference>
<dbReference type="Pfam" id="PF04536">
    <property type="entry name" value="TPM_phosphatase"/>
    <property type="match status" value="1"/>
</dbReference>